<dbReference type="Proteomes" id="UP001549363">
    <property type="component" value="Unassembled WGS sequence"/>
</dbReference>
<protein>
    <submittedName>
        <fullName evidence="3">Glycosyltransferase involved in cell wall biosynthesis</fullName>
    </submittedName>
</protein>
<dbReference type="Gene3D" id="3.40.50.2000">
    <property type="entry name" value="Glycogen Phosphorylase B"/>
    <property type="match status" value="2"/>
</dbReference>
<dbReference type="EMBL" id="JBEPSB010000006">
    <property type="protein sequence ID" value="MET4560632.1"/>
    <property type="molecule type" value="Genomic_DNA"/>
</dbReference>
<evidence type="ECO:0000259" key="2">
    <source>
        <dbReference type="Pfam" id="PF13477"/>
    </source>
</evidence>
<dbReference type="InterPro" id="IPR028098">
    <property type="entry name" value="Glyco_trans_4-like_N"/>
</dbReference>
<evidence type="ECO:0000313" key="3">
    <source>
        <dbReference type="EMBL" id="MET4560632.1"/>
    </source>
</evidence>
<feature type="domain" description="Glycosyltransferase subfamily 4-like N-terminal" evidence="2">
    <location>
        <begin position="19"/>
        <end position="147"/>
    </location>
</feature>
<sequence>MKKILFGASVYQHLTAFHRPFMKWFQEKGYEVHAVGSNSLGRKAEIEEMGVICHDIDFERLPLSRRNINAYKQLKKLFSTHYFDLIHVHTPTASFLIRYAAKKAQQGKIVYTAHGFHFFKGSSTKNWLAFYPAEKLAAKWTDALIVMNKEDFISGERLGFKKNEDLFFVNGVGVDLKEYKVNNPEGDNFLKTELKLENDAVLITCVAELSKRKNQFFLLENWGSIISKAQNVHLVFVGKGPDEEKIKTFINEHDISNVHLLGYRTDVPKIISASDIITLVSKQEGLPRCLMEGMAVGKPIISTNIRGSADLVSNEQTGFLVDLDDSENLIKSIIELAENEEMRYEFGHNAKIKIEKYSINNVLKDMENIYSKLL</sequence>
<dbReference type="Pfam" id="PF00534">
    <property type="entry name" value="Glycos_transf_1"/>
    <property type="match status" value="1"/>
</dbReference>
<reference evidence="3 4" key="1">
    <citation type="submission" date="2024-06" db="EMBL/GenBank/DDBJ databases">
        <title>Sorghum-associated microbial communities from plants grown in Nebraska, USA.</title>
        <authorList>
            <person name="Schachtman D."/>
        </authorList>
    </citation>
    <scope>NUCLEOTIDE SEQUENCE [LARGE SCALE GENOMIC DNA]</scope>
    <source>
        <strain evidence="3 4">736</strain>
    </source>
</reference>
<feature type="domain" description="Glycosyl transferase family 1" evidence="1">
    <location>
        <begin position="193"/>
        <end position="351"/>
    </location>
</feature>
<organism evidence="3 4">
    <name type="scientific">Lysinibacillus parviboronicapiens</name>
    <dbReference type="NCBI Taxonomy" id="436516"/>
    <lineage>
        <taxon>Bacteria</taxon>
        <taxon>Bacillati</taxon>
        <taxon>Bacillota</taxon>
        <taxon>Bacilli</taxon>
        <taxon>Bacillales</taxon>
        <taxon>Bacillaceae</taxon>
        <taxon>Lysinibacillus</taxon>
    </lineage>
</organism>
<keyword evidence="4" id="KW-1185">Reference proteome</keyword>
<dbReference type="PANTHER" id="PTHR12526">
    <property type="entry name" value="GLYCOSYLTRANSFERASE"/>
    <property type="match status" value="1"/>
</dbReference>
<gene>
    <name evidence="3" type="ORF">ABIA69_001776</name>
</gene>
<dbReference type="PANTHER" id="PTHR12526:SF630">
    <property type="entry name" value="GLYCOSYLTRANSFERASE"/>
    <property type="match status" value="1"/>
</dbReference>
<evidence type="ECO:0000259" key="1">
    <source>
        <dbReference type="Pfam" id="PF00534"/>
    </source>
</evidence>
<dbReference type="InterPro" id="IPR001296">
    <property type="entry name" value="Glyco_trans_1"/>
</dbReference>
<comment type="caution">
    <text evidence="3">The sequence shown here is derived from an EMBL/GenBank/DDBJ whole genome shotgun (WGS) entry which is preliminary data.</text>
</comment>
<dbReference type="SUPFAM" id="SSF53756">
    <property type="entry name" value="UDP-Glycosyltransferase/glycogen phosphorylase"/>
    <property type="match status" value="1"/>
</dbReference>
<evidence type="ECO:0000313" key="4">
    <source>
        <dbReference type="Proteomes" id="UP001549363"/>
    </source>
</evidence>
<accession>A0ABV2PI57</accession>
<dbReference type="CDD" id="cd03808">
    <property type="entry name" value="GT4_CapM-like"/>
    <property type="match status" value="1"/>
</dbReference>
<name>A0ABV2PI57_9BACI</name>
<dbReference type="RefSeq" id="WP_235616198.1">
    <property type="nucleotide sequence ID" value="NZ_CP073713.1"/>
</dbReference>
<proteinExistence type="predicted"/>
<dbReference type="Pfam" id="PF13477">
    <property type="entry name" value="Glyco_trans_4_2"/>
    <property type="match status" value="1"/>
</dbReference>